<dbReference type="PANTHER" id="PTHR43309:SF3">
    <property type="entry name" value="5-OXOPROLINASE SUBUNIT C"/>
    <property type="match status" value="1"/>
</dbReference>
<dbReference type="PANTHER" id="PTHR43309">
    <property type="entry name" value="5-OXOPROLINASE SUBUNIT C"/>
    <property type="match status" value="1"/>
</dbReference>
<dbReference type="Pfam" id="PF02626">
    <property type="entry name" value="CT_A_B"/>
    <property type="match status" value="1"/>
</dbReference>
<dbReference type="SMART" id="SM00796">
    <property type="entry name" value="AHS1"/>
    <property type="match status" value="1"/>
</dbReference>
<proteinExistence type="predicted"/>
<keyword evidence="1" id="KW-0547">Nucleotide-binding</keyword>
<accession>A0A944DMU8</accession>
<protein>
    <submittedName>
        <fullName evidence="6">5-oxoprolinase/urea amidolyase family protein</fullName>
    </submittedName>
</protein>
<dbReference type="GO" id="GO:0016787">
    <property type="term" value="F:hydrolase activity"/>
    <property type="evidence" value="ECO:0007669"/>
    <property type="project" value="UniProtKB-KW"/>
</dbReference>
<gene>
    <name evidence="6" type="ORF">J7E47_08435</name>
</gene>
<dbReference type="Gene3D" id="3.30.1360.40">
    <property type="match status" value="1"/>
</dbReference>
<dbReference type="SUPFAM" id="SSF160467">
    <property type="entry name" value="PH0987 N-terminal domain-like"/>
    <property type="match status" value="1"/>
</dbReference>
<evidence type="ECO:0000256" key="1">
    <source>
        <dbReference type="ARBA" id="ARBA00022741"/>
    </source>
</evidence>
<dbReference type="Pfam" id="PF02682">
    <property type="entry name" value="CT_C_D"/>
    <property type="match status" value="1"/>
</dbReference>
<dbReference type="InterPro" id="IPR052708">
    <property type="entry name" value="PxpC"/>
</dbReference>
<dbReference type="InterPro" id="IPR003778">
    <property type="entry name" value="CT_A_B"/>
</dbReference>
<name>A0A944DMU8_PSEFL</name>
<reference evidence="6" key="1">
    <citation type="submission" date="2021-03" db="EMBL/GenBank/DDBJ databases">
        <title>Genomic analysis provides insights into the functional capacity of soil bacteria communities inhabiting an altitudinal gradient in the Atacama Desert.</title>
        <authorList>
            <person name="Gonzalez M."/>
            <person name="Maldonado J."/>
            <person name="Maza F."/>
            <person name="Hodar C."/>
            <person name="Cortes M."/>
            <person name="Palma R."/>
            <person name="Andreani C."/>
            <person name="Gaete A."/>
            <person name="Vasquez-Dean J."/>
            <person name="Acuna V."/>
            <person name="Aguado M."/>
            <person name="Mandakovic D."/>
            <person name="Latorre M."/>
            <person name="Orellana A."/>
            <person name="Gutierrez R."/>
            <person name="Montecino M."/>
            <person name="Allende M."/>
            <person name="Maass A."/>
            <person name="Cambiazo V."/>
        </authorList>
    </citation>
    <scope>NUCLEOTIDE SEQUENCE</scope>
    <source>
        <strain evidence="6">ISL-25</strain>
    </source>
</reference>
<dbReference type="GO" id="GO:0005524">
    <property type="term" value="F:ATP binding"/>
    <property type="evidence" value="ECO:0007669"/>
    <property type="project" value="UniProtKB-KW"/>
</dbReference>
<feature type="domain" description="Carboxyltransferase" evidence="5">
    <location>
        <begin position="247"/>
        <end position="531"/>
    </location>
</feature>
<evidence type="ECO:0000256" key="2">
    <source>
        <dbReference type="ARBA" id="ARBA00022801"/>
    </source>
</evidence>
<dbReference type="SMART" id="SM00797">
    <property type="entry name" value="AHS2"/>
    <property type="match status" value="1"/>
</dbReference>
<evidence type="ECO:0000256" key="3">
    <source>
        <dbReference type="ARBA" id="ARBA00022840"/>
    </source>
</evidence>
<dbReference type="InterPro" id="IPR003833">
    <property type="entry name" value="CT_C_D"/>
</dbReference>
<feature type="domain" description="Carboxyltransferase" evidence="4">
    <location>
        <begin position="1"/>
        <end position="190"/>
    </location>
</feature>
<dbReference type="AlphaFoldDB" id="A0A944DMU8"/>
<sequence>MRFLPVNLDALLVELKDLDQTLALYDTLMAEPIAGVEHIIPAARTLLIEFRPSAIERQALVNRIAGQDLSQRRTQEHRRVEIPVHYTGEDLDEVAILLGLSRDEVVRRHTAHDYTVAFCGFAPGFAYLTGGAGFQVPRRQTPRTRIPAGAVALAGEFSGVYPQASPGGWQIIGVTPSRMWDLDRDEPALLRPGYKVRFTDAGPLPASGLPAPTPPTRVAPPSGACLEIITPGLHSVLQDLGRPGQTGQGVSKSGALDLSALRAANRAVGNRSDMACIEALLGGLSVVCHGRAVIAVTGAQTPVSITTVGGLHWQAPNYQPIELDEGDRVSLGSPKAGLRSYLAIRGGFDVTPVLGSLSTDTLAQVGPPALAAGDRLGFATLGTGTSVSLNEAPAFELPTASDIVTLDVVMGPRTDWFTEDAIERLSSQLWRVSAQSNRVGIRLAGETPLTRSNHQELPSEGTCVGAIQVPASGQPVLFLADHPLTGGYPVIAVVASHHLDLAGQIPVNAQIRFNPLDEFHEIQPCTAASFPTADAKKIP</sequence>
<organism evidence="6 7">
    <name type="scientific">Pseudomonas fluorescens</name>
    <dbReference type="NCBI Taxonomy" id="294"/>
    <lineage>
        <taxon>Bacteria</taxon>
        <taxon>Pseudomonadati</taxon>
        <taxon>Pseudomonadota</taxon>
        <taxon>Gammaproteobacteria</taxon>
        <taxon>Pseudomonadales</taxon>
        <taxon>Pseudomonadaceae</taxon>
        <taxon>Pseudomonas</taxon>
    </lineage>
</organism>
<keyword evidence="3" id="KW-0067">ATP-binding</keyword>
<evidence type="ECO:0000313" key="6">
    <source>
        <dbReference type="EMBL" id="MBT2328745.1"/>
    </source>
</evidence>
<dbReference type="SUPFAM" id="SSF50891">
    <property type="entry name" value="Cyclophilin-like"/>
    <property type="match status" value="2"/>
</dbReference>
<evidence type="ECO:0000259" key="4">
    <source>
        <dbReference type="SMART" id="SM00796"/>
    </source>
</evidence>
<evidence type="ECO:0000259" key="5">
    <source>
        <dbReference type="SMART" id="SM00797"/>
    </source>
</evidence>
<comment type="caution">
    <text evidence="6">The sequence shown here is derived from an EMBL/GenBank/DDBJ whole genome shotgun (WGS) entry which is preliminary data.</text>
</comment>
<dbReference type="NCBIfam" id="TIGR00724">
    <property type="entry name" value="urea_amlyse_rel"/>
    <property type="match status" value="1"/>
</dbReference>
<dbReference type="InterPro" id="IPR029000">
    <property type="entry name" value="Cyclophilin-like_dom_sf"/>
</dbReference>
<dbReference type="EMBL" id="JAGGOB010000018">
    <property type="protein sequence ID" value="MBT2328745.1"/>
    <property type="molecule type" value="Genomic_DNA"/>
</dbReference>
<evidence type="ECO:0000313" key="7">
    <source>
        <dbReference type="Proteomes" id="UP000692896"/>
    </source>
</evidence>
<keyword evidence="2" id="KW-0378">Hydrolase</keyword>
<dbReference type="Proteomes" id="UP000692896">
    <property type="component" value="Unassembled WGS sequence"/>
</dbReference>
<dbReference type="Gene3D" id="2.40.100.10">
    <property type="entry name" value="Cyclophilin-like"/>
    <property type="match status" value="2"/>
</dbReference>
<dbReference type="RefSeq" id="WP_214914224.1">
    <property type="nucleotide sequence ID" value="NZ_JAGGNX010000016.1"/>
</dbReference>